<dbReference type="WBParaSite" id="GPLIN_001526500">
    <property type="protein sequence ID" value="GPLIN_001526500"/>
    <property type="gene ID" value="GPLIN_001526500"/>
</dbReference>
<reference evidence="3" key="3">
    <citation type="submission" date="2016-06" db="UniProtKB">
        <authorList>
            <consortium name="WormBaseParasite"/>
        </authorList>
    </citation>
    <scope>IDENTIFICATION</scope>
</reference>
<dbReference type="Proteomes" id="UP000050741">
    <property type="component" value="Unassembled WGS sequence"/>
</dbReference>
<organism evidence="2 3">
    <name type="scientific">Globodera pallida</name>
    <name type="common">Potato cyst nematode worm</name>
    <name type="synonym">Heterodera pallida</name>
    <dbReference type="NCBI Taxonomy" id="36090"/>
    <lineage>
        <taxon>Eukaryota</taxon>
        <taxon>Metazoa</taxon>
        <taxon>Ecdysozoa</taxon>
        <taxon>Nematoda</taxon>
        <taxon>Chromadorea</taxon>
        <taxon>Rhabditida</taxon>
        <taxon>Tylenchina</taxon>
        <taxon>Tylenchomorpha</taxon>
        <taxon>Tylenchoidea</taxon>
        <taxon>Heteroderidae</taxon>
        <taxon>Heteroderinae</taxon>
        <taxon>Globodera</taxon>
    </lineage>
</organism>
<reference evidence="2" key="1">
    <citation type="submission" date="2013-12" db="EMBL/GenBank/DDBJ databases">
        <authorList>
            <person name="Aslett M."/>
        </authorList>
    </citation>
    <scope>NUCLEOTIDE SEQUENCE [LARGE SCALE GENOMIC DNA]</scope>
    <source>
        <strain evidence="2">Lindley</strain>
    </source>
</reference>
<protein>
    <submittedName>
        <fullName evidence="3">LisH domain-containing protein</fullName>
    </submittedName>
</protein>
<dbReference type="AlphaFoldDB" id="A0A183CQV7"/>
<feature type="region of interest" description="Disordered" evidence="1">
    <location>
        <begin position="258"/>
        <end position="281"/>
    </location>
</feature>
<accession>A0A183CQV7</accession>
<keyword evidence="2" id="KW-1185">Reference proteome</keyword>
<evidence type="ECO:0000256" key="1">
    <source>
        <dbReference type="SAM" id="MobiDB-lite"/>
    </source>
</evidence>
<feature type="compositionally biased region" description="Low complexity" evidence="1">
    <location>
        <begin position="263"/>
        <end position="274"/>
    </location>
</feature>
<evidence type="ECO:0000313" key="3">
    <source>
        <dbReference type="WBParaSite" id="GPLIN_001526500"/>
    </source>
</evidence>
<reference evidence="2" key="2">
    <citation type="submission" date="2014-05" db="EMBL/GenBank/DDBJ databases">
        <title>The genome and life-stage specific transcriptomes of Globodera pallida elucidate key aspects of plant parasitism by a cyst nematode.</title>
        <authorList>
            <person name="Cotton J.A."/>
            <person name="Lilley C.J."/>
            <person name="Jones L.M."/>
            <person name="Kikuchi T."/>
            <person name="Reid A.J."/>
            <person name="Thorpe P."/>
            <person name="Tsai I.J."/>
            <person name="Beasley H."/>
            <person name="Blok V."/>
            <person name="Cock P.J.A."/>
            <person name="Van den Akker S.E."/>
            <person name="Holroyd N."/>
            <person name="Hunt M."/>
            <person name="Mantelin S."/>
            <person name="Naghra H."/>
            <person name="Pain A."/>
            <person name="Palomares-Rius J.E."/>
            <person name="Zarowiecki M."/>
            <person name="Berriman M."/>
            <person name="Jones J.T."/>
            <person name="Urwin P.E."/>
        </authorList>
    </citation>
    <scope>NUCLEOTIDE SEQUENCE [LARGE SCALE GENOMIC DNA]</scope>
    <source>
        <strain evidence="2">Lindley</strain>
    </source>
</reference>
<feature type="compositionally biased region" description="Polar residues" evidence="1">
    <location>
        <begin position="148"/>
        <end position="160"/>
    </location>
</feature>
<proteinExistence type="predicted"/>
<name>A0A183CQV7_GLOPA</name>
<sequence length="281" mass="29774">LSQFVYEYLYQLGATKTAETFKNEFLAHNMPNLQIDLSSSSGPGFLYNWWSVFWDLYSAHPDKKDKMFPNYNNVPPDAAMVNGGMYGPGGGAVFPNPAMGPGGAPPQNLPDGMFPNAYYGPRGGPQPGPSSNQASPIPGGGGPPRYGQQGTRSGAPTPSSVVGVGGPNFPMGIGPPQMMTLNEQQQLRMMMARQQQQHQLQQANQAVRMQMNNGGRAVRAQFNNAQYMDSPSGTPPFHNPLVHNGVGGGGGVMCPTTASLMSPAGAPGGAPQQQDVSQQQH</sequence>
<feature type="region of interest" description="Disordered" evidence="1">
    <location>
        <begin position="97"/>
        <end position="173"/>
    </location>
</feature>
<evidence type="ECO:0000313" key="2">
    <source>
        <dbReference type="Proteomes" id="UP000050741"/>
    </source>
</evidence>